<feature type="region of interest" description="Disordered" evidence="1">
    <location>
        <begin position="1"/>
        <end position="84"/>
    </location>
</feature>
<feature type="region of interest" description="Disordered" evidence="1">
    <location>
        <begin position="103"/>
        <end position="129"/>
    </location>
</feature>
<feature type="compositionally biased region" description="Low complexity" evidence="1">
    <location>
        <begin position="104"/>
        <end position="129"/>
    </location>
</feature>
<evidence type="ECO:0000313" key="2">
    <source>
        <dbReference type="EMBL" id="PWN24065.1"/>
    </source>
</evidence>
<reference evidence="2 3" key="1">
    <citation type="journal article" date="2018" name="Mol. Biol. Evol.">
        <title>Broad Genomic Sampling Reveals a Smut Pathogenic Ancestry of the Fungal Clade Ustilaginomycotina.</title>
        <authorList>
            <person name="Kijpornyongpan T."/>
            <person name="Mondo S.J."/>
            <person name="Barry K."/>
            <person name="Sandor L."/>
            <person name="Lee J."/>
            <person name="Lipzen A."/>
            <person name="Pangilinan J."/>
            <person name="LaButti K."/>
            <person name="Hainaut M."/>
            <person name="Henrissat B."/>
            <person name="Grigoriev I.V."/>
            <person name="Spatafora J.W."/>
            <person name="Aime M.C."/>
        </authorList>
    </citation>
    <scope>NUCLEOTIDE SEQUENCE [LARGE SCALE GENOMIC DNA]</scope>
    <source>
        <strain evidence="2 3">MCA 4718</strain>
    </source>
</reference>
<gene>
    <name evidence="2" type="ORF">BCV69DRAFT_296365</name>
</gene>
<dbReference type="EMBL" id="KZ819321">
    <property type="protein sequence ID" value="PWN24065.1"/>
    <property type="molecule type" value="Genomic_DNA"/>
</dbReference>
<accession>A0A316ULI5</accession>
<feature type="region of interest" description="Disordered" evidence="1">
    <location>
        <begin position="330"/>
        <end position="387"/>
    </location>
</feature>
<sequence length="664" mass="70950">MTDGNNASSTSNLSTLPVALSTASTSSSSSSRPQAPPLSQASPLSASIPSLRRRAEEAGAAKAATSSSVNERLARARQQAARRPVRLVEDEVEDNVALQACGVAGSSSSSARSRPRARGTSTNTPAASASARAGLAYLAASALRTQELEEARRNTALRRQLAGPVPPRSWKGEFLAGGAVARANGTGGSSMGGNKQGVRRTGTQVSLATSEEETEEQLIERAQQRHLQVQPWSVFHPLLPPCPTYGSAQRATSTLRDICLSLIFEVLATHTCSSGLLDQTTRLEIEEDAPWLPGHLKERIVALAARSGARCAMNDEAFERLYFSPLVWEEEEEEEEAADEHEHEETSEAKMQPEAVSDSDGGDLDDWERGSDEVAQPSTALTQGTPPHCWPSMDLSYAQLRPSTMRKLLLGPTSATSLPTLSSNVTLRYLSLAGQTSAGSPNLLAKSTFKLLASSLPNLEHLCLAGQHLSFTSSPSSSSPSSSKGRQDDLAPLPWASLWRGCRKLRLLDLSYTTGLGSGAAALVKSTVRENGVTLPRLDYLLLKGSDAEFAWFARGSVESRSGADDARGVPLPLFLTTSHARHWARVREKQRGRAASALAHNTSATGDAPARDAALDSIIIFSEEDIRSSGAACAKQLTSLALLMDTFRGRMGGGKERWCEIWI</sequence>
<evidence type="ECO:0000313" key="3">
    <source>
        <dbReference type="Proteomes" id="UP000245942"/>
    </source>
</evidence>
<feature type="compositionally biased region" description="Low complexity" evidence="1">
    <location>
        <begin position="1"/>
        <end position="50"/>
    </location>
</feature>
<dbReference type="AlphaFoldDB" id="A0A316ULI5"/>
<proteinExistence type="predicted"/>
<feature type="compositionally biased region" description="Acidic residues" evidence="1">
    <location>
        <begin position="330"/>
        <end position="339"/>
    </location>
</feature>
<dbReference type="Gene3D" id="3.80.10.10">
    <property type="entry name" value="Ribonuclease Inhibitor"/>
    <property type="match status" value="1"/>
</dbReference>
<dbReference type="GeneID" id="37015736"/>
<dbReference type="InterPro" id="IPR032675">
    <property type="entry name" value="LRR_dom_sf"/>
</dbReference>
<keyword evidence="3" id="KW-1185">Reference proteome</keyword>
<dbReference type="Proteomes" id="UP000245942">
    <property type="component" value="Unassembled WGS sequence"/>
</dbReference>
<feature type="compositionally biased region" description="Polar residues" evidence="1">
    <location>
        <begin position="376"/>
        <end position="385"/>
    </location>
</feature>
<organism evidence="2 3">
    <name type="scientific">Pseudomicrostroma glucosiphilum</name>
    <dbReference type="NCBI Taxonomy" id="1684307"/>
    <lineage>
        <taxon>Eukaryota</taxon>
        <taxon>Fungi</taxon>
        <taxon>Dikarya</taxon>
        <taxon>Basidiomycota</taxon>
        <taxon>Ustilaginomycotina</taxon>
        <taxon>Exobasidiomycetes</taxon>
        <taxon>Microstromatales</taxon>
        <taxon>Microstromatales incertae sedis</taxon>
        <taxon>Pseudomicrostroma</taxon>
    </lineage>
</organism>
<dbReference type="SUPFAM" id="SSF52047">
    <property type="entry name" value="RNI-like"/>
    <property type="match status" value="1"/>
</dbReference>
<evidence type="ECO:0000256" key="1">
    <source>
        <dbReference type="SAM" id="MobiDB-lite"/>
    </source>
</evidence>
<dbReference type="RefSeq" id="XP_025351225.1">
    <property type="nucleotide sequence ID" value="XM_025494002.1"/>
</dbReference>
<dbReference type="OrthoDB" id="2549725at2759"/>
<name>A0A316ULI5_9BASI</name>
<protein>
    <submittedName>
        <fullName evidence="2">Uncharacterized protein</fullName>
    </submittedName>
</protein>